<reference evidence="10" key="1">
    <citation type="journal article" date="2021" name="Microb. Physiol.">
        <title>Proteogenomic Insights into the Physiology of Marine, Sulfate-Reducing, Filamentous Desulfonema limicola and Desulfonema magnum.</title>
        <authorList>
            <person name="Schnaars V."/>
            <person name="Wohlbrand L."/>
            <person name="Scheve S."/>
            <person name="Hinrichs C."/>
            <person name="Reinhardt R."/>
            <person name="Rabus R."/>
        </authorList>
    </citation>
    <scope>NUCLEOTIDE SEQUENCE</scope>
    <source>
        <strain evidence="10">4be13</strain>
    </source>
</reference>
<organism evidence="10 11">
    <name type="scientific">Desulfonema magnum</name>
    <dbReference type="NCBI Taxonomy" id="45655"/>
    <lineage>
        <taxon>Bacteria</taxon>
        <taxon>Pseudomonadati</taxon>
        <taxon>Thermodesulfobacteriota</taxon>
        <taxon>Desulfobacteria</taxon>
        <taxon>Desulfobacterales</taxon>
        <taxon>Desulfococcaceae</taxon>
        <taxon>Desulfonema</taxon>
    </lineage>
</organism>
<dbReference type="EMBL" id="CP061800">
    <property type="protein sequence ID" value="QTA93401.1"/>
    <property type="molecule type" value="Genomic_DNA"/>
</dbReference>
<dbReference type="Pfam" id="PF02518">
    <property type="entry name" value="HATPase_c"/>
    <property type="match status" value="1"/>
</dbReference>
<dbReference type="NCBIfam" id="TIGR00229">
    <property type="entry name" value="sensory_box"/>
    <property type="match status" value="2"/>
</dbReference>
<dbReference type="SUPFAM" id="SSF47384">
    <property type="entry name" value="Homodimeric domain of signal transducing histidine kinase"/>
    <property type="match status" value="1"/>
</dbReference>
<evidence type="ECO:0000313" key="11">
    <source>
        <dbReference type="Proteomes" id="UP000663722"/>
    </source>
</evidence>
<dbReference type="SUPFAM" id="SSF55874">
    <property type="entry name" value="ATPase domain of HSP90 chaperone/DNA topoisomerase II/histidine kinase"/>
    <property type="match status" value="1"/>
</dbReference>
<dbReference type="InterPro" id="IPR001789">
    <property type="entry name" value="Sig_transdc_resp-reg_receiver"/>
</dbReference>
<dbReference type="SMART" id="SM00388">
    <property type="entry name" value="HisKA"/>
    <property type="match status" value="1"/>
</dbReference>
<dbReference type="PANTHER" id="PTHR43065">
    <property type="entry name" value="SENSOR HISTIDINE KINASE"/>
    <property type="match status" value="1"/>
</dbReference>
<evidence type="ECO:0000259" key="6">
    <source>
        <dbReference type="PROSITE" id="PS50109"/>
    </source>
</evidence>
<dbReference type="PROSITE" id="PS50109">
    <property type="entry name" value="HIS_KIN"/>
    <property type="match status" value="1"/>
</dbReference>
<evidence type="ECO:0000259" key="7">
    <source>
        <dbReference type="PROSITE" id="PS50110"/>
    </source>
</evidence>
<dbReference type="Gene3D" id="3.30.450.20">
    <property type="entry name" value="PAS domain"/>
    <property type="match status" value="2"/>
</dbReference>
<evidence type="ECO:0000256" key="1">
    <source>
        <dbReference type="ARBA" id="ARBA00000085"/>
    </source>
</evidence>
<dbReference type="SUPFAM" id="SSF52172">
    <property type="entry name" value="CheY-like"/>
    <property type="match status" value="1"/>
</dbReference>
<dbReference type="Pfam" id="PF08448">
    <property type="entry name" value="PAS_4"/>
    <property type="match status" value="1"/>
</dbReference>
<dbReference type="Gene3D" id="3.40.50.2300">
    <property type="match status" value="1"/>
</dbReference>
<evidence type="ECO:0000256" key="5">
    <source>
        <dbReference type="SAM" id="Coils"/>
    </source>
</evidence>
<proteinExistence type="predicted"/>
<dbReference type="InterPro" id="IPR013655">
    <property type="entry name" value="PAS_fold_3"/>
</dbReference>
<dbReference type="InterPro" id="IPR000700">
    <property type="entry name" value="PAS-assoc_C"/>
</dbReference>
<dbReference type="SMART" id="SM00091">
    <property type="entry name" value="PAS"/>
    <property type="match status" value="2"/>
</dbReference>
<evidence type="ECO:0000256" key="3">
    <source>
        <dbReference type="ARBA" id="ARBA00022553"/>
    </source>
</evidence>
<dbReference type="SUPFAM" id="SSF55785">
    <property type="entry name" value="PYP-like sensor domain (PAS domain)"/>
    <property type="match status" value="2"/>
</dbReference>
<gene>
    <name evidence="10" type="ORF">dnm_095010</name>
</gene>
<dbReference type="Proteomes" id="UP000663722">
    <property type="component" value="Chromosome"/>
</dbReference>
<dbReference type="PRINTS" id="PR00344">
    <property type="entry name" value="BCTRLSENSOR"/>
</dbReference>
<dbReference type="PROSITE" id="PS50113">
    <property type="entry name" value="PAC"/>
    <property type="match status" value="1"/>
</dbReference>
<feature type="domain" description="Response regulatory" evidence="7">
    <location>
        <begin position="544"/>
        <end position="664"/>
    </location>
</feature>
<dbReference type="PROSITE" id="PS50112">
    <property type="entry name" value="PAS"/>
    <property type="match status" value="1"/>
</dbReference>
<dbReference type="SMART" id="SM00086">
    <property type="entry name" value="PAC"/>
    <property type="match status" value="1"/>
</dbReference>
<dbReference type="CDD" id="cd00130">
    <property type="entry name" value="PAS"/>
    <property type="match status" value="2"/>
</dbReference>
<dbReference type="InterPro" id="IPR011006">
    <property type="entry name" value="CheY-like_superfamily"/>
</dbReference>
<keyword evidence="10" id="KW-0808">Transferase</keyword>
<evidence type="ECO:0000259" key="9">
    <source>
        <dbReference type="PROSITE" id="PS50113"/>
    </source>
</evidence>
<keyword evidence="10" id="KW-0418">Kinase</keyword>
<dbReference type="InterPro" id="IPR003594">
    <property type="entry name" value="HATPase_dom"/>
</dbReference>
<evidence type="ECO:0000256" key="4">
    <source>
        <dbReference type="PROSITE-ProRule" id="PRU00169"/>
    </source>
</evidence>
<dbReference type="Pfam" id="PF00512">
    <property type="entry name" value="HisKA"/>
    <property type="match status" value="1"/>
</dbReference>
<dbReference type="InterPro" id="IPR001610">
    <property type="entry name" value="PAC"/>
</dbReference>
<comment type="catalytic activity">
    <reaction evidence="1">
        <text>ATP + protein L-histidine = ADP + protein N-phospho-L-histidine.</text>
        <dbReference type="EC" id="2.7.13.3"/>
    </reaction>
</comment>
<dbReference type="InterPro" id="IPR035965">
    <property type="entry name" value="PAS-like_dom_sf"/>
</dbReference>
<dbReference type="EC" id="2.7.13.3" evidence="2"/>
<evidence type="ECO:0000256" key="2">
    <source>
        <dbReference type="ARBA" id="ARBA00012438"/>
    </source>
</evidence>
<dbReference type="PROSITE" id="PS50110">
    <property type="entry name" value="RESPONSE_REGULATORY"/>
    <property type="match status" value="1"/>
</dbReference>
<dbReference type="GO" id="GO:0000155">
    <property type="term" value="F:phosphorelay sensor kinase activity"/>
    <property type="evidence" value="ECO:0007669"/>
    <property type="project" value="InterPro"/>
</dbReference>
<dbReference type="KEGG" id="dmm:dnm_095010"/>
<dbReference type="SMART" id="SM00448">
    <property type="entry name" value="REC"/>
    <property type="match status" value="1"/>
</dbReference>
<protein>
    <recommendedName>
        <fullName evidence="2">histidine kinase</fullName>
        <ecNumber evidence="2">2.7.13.3</ecNumber>
    </recommendedName>
</protein>
<dbReference type="InterPro" id="IPR036097">
    <property type="entry name" value="HisK_dim/P_sf"/>
</dbReference>
<dbReference type="InterPro" id="IPR013656">
    <property type="entry name" value="PAS_4"/>
</dbReference>
<dbReference type="InterPro" id="IPR000014">
    <property type="entry name" value="PAS"/>
</dbReference>
<dbReference type="Pfam" id="PF08447">
    <property type="entry name" value="PAS_3"/>
    <property type="match status" value="1"/>
</dbReference>
<dbReference type="Gene3D" id="1.10.287.130">
    <property type="match status" value="1"/>
</dbReference>
<feature type="domain" description="PAC" evidence="9">
    <location>
        <begin position="244"/>
        <end position="296"/>
    </location>
</feature>
<dbReference type="AlphaFoldDB" id="A0A975GTT8"/>
<feature type="domain" description="Histidine kinase" evidence="6">
    <location>
        <begin position="309"/>
        <end position="525"/>
    </location>
</feature>
<dbReference type="Gene3D" id="3.30.565.10">
    <property type="entry name" value="Histidine kinase-like ATPase, C-terminal domain"/>
    <property type="match status" value="1"/>
</dbReference>
<keyword evidence="5" id="KW-0175">Coiled coil</keyword>
<accession>A0A975GTT8</accession>
<dbReference type="InterPro" id="IPR036890">
    <property type="entry name" value="HATPase_C_sf"/>
</dbReference>
<name>A0A975GTT8_9BACT</name>
<keyword evidence="3 4" id="KW-0597">Phosphoprotein</keyword>
<dbReference type="SMART" id="SM00387">
    <property type="entry name" value="HATPase_c"/>
    <property type="match status" value="1"/>
</dbReference>
<evidence type="ECO:0000259" key="8">
    <source>
        <dbReference type="PROSITE" id="PS50112"/>
    </source>
</evidence>
<dbReference type="InterPro" id="IPR004358">
    <property type="entry name" value="Sig_transdc_His_kin-like_C"/>
</dbReference>
<dbReference type="Pfam" id="PF00072">
    <property type="entry name" value="Response_reg"/>
    <property type="match status" value="1"/>
</dbReference>
<feature type="coiled-coil region" evidence="5">
    <location>
        <begin position="12"/>
        <end position="39"/>
    </location>
</feature>
<sequence length="668" mass="75658">MDFRSMTNKPTYKELEQRVKELEQALKQIKTEHKQSEKSLRFSNARFRNLFENAAFGIIICRLIKDEKGRAIDFEHLQVNAATRRHTGFNPETLVGKRALEVAAIEDIANIIKIYGQVVATGKPYEYEQHFTIYDRTLQVGAFPIEDDLFALTFIDITKRKHSEKALRESELRFRSTFEQAAVGICHTNPSGKFVRLNKRFSDIVGYSKNEIFLLTWQDITHPDDLEADLEYVKQVVNNEIQTYSMEKRFIRKDNSIVWVNLTVSLVRGNTGEPQYFIGVIEDIDYRKKMEEQLRQNQKMEAIGVLAGGIAHDFNNLLGVISGNVSFALSQLNYSKELFEALEDVQEGTKQAQNLTQQLLTFAKGGEPIKRTANLNHLIIESAKFVTRGAKSKCEFSLANDLWAVEIDSGQINQVISNLIINASQAMPDGGRIKIRTENTEIEADNNLTQQADRFIKVTVEDQGIGISEKHLKKIFEPFFSTKQKGSGLGLATSYSIIKKHGGHITVYSELDKGTAFHIYLPASSDIYKEIKENKDHSHHGQGKILIMDDQEPILEMLGRLLNQMGYETAFSTDGVQAVEMYQKAYQSQHPYDLIILDLTVPGGMGGAETILELLKIDPKVKAIVSSGYSNDPIMANYNEYGFCGVIAKPYTKSQLTQLLNKIFQEEH</sequence>
<dbReference type="PANTHER" id="PTHR43065:SF42">
    <property type="entry name" value="TWO-COMPONENT SENSOR PPRA"/>
    <property type="match status" value="1"/>
</dbReference>
<dbReference type="InterPro" id="IPR003661">
    <property type="entry name" value="HisK_dim/P_dom"/>
</dbReference>
<feature type="modified residue" description="4-aspartylphosphate" evidence="4">
    <location>
        <position position="598"/>
    </location>
</feature>
<feature type="domain" description="PAS" evidence="8">
    <location>
        <begin position="170"/>
        <end position="240"/>
    </location>
</feature>
<dbReference type="InterPro" id="IPR005467">
    <property type="entry name" value="His_kinase_dom"/>
</dbReference>
<evidence type="ECO:0000313" key="10">
    <source>
        <dbReference type="EMBL" id="QTA93401.1"/>
    </source>
</evidence>
<keyword evidence="11" id="KW-1185">Reference proteome</keyword>